<dbReference type="NCBIfam" id="TIGR00133">
    <property type="entry name" value="gatB"/>
    <property type="match status" value="1"/>
</dbReference>
<evidence type="ECO:0000256" key="7">
    <source>
        <dbReference type="HAMAP-Rule" id="MF_03147"/>
    </source>
</evidence>
<dbReference type="GO" id="GO:0070681">
    <property type="term" value="P:glutaminyl-tRNAGln biosynthesis via transamidation"/>
    <property type="evidence" value="ECO:0007669"/>
    <property type="project" value="UniProtKB-UniRule"/>
</dbReference>
<reference evidence="9 10" key="1">
    <citation type="submission" date="2016-07" db="EMBL/GenBank/DDBJ databases">
        <title>Pervasive Adenine N6-methylation of Active Genes in Fungi.</title>
        <authorList>
            <consortium name="DOE Joint Genome Institute"/>
            <person name="Mondo S.J."/>
            <person name="Dannebaum R.O."/>
            <person name="Kuo R.C."/>
            <person name="Labutti K."/>
            <person name="Haridas S."/>
            <person name="Kuo A."/>
            <person name="Salamov A."/>
            <person name="Ahrendt S.R."/>
            <person name="Lipzen A."/>
            <person name="Sullivan W."/>
            <person name="Andreopoulos W.B."/>
            <person name="Clum A."/>
            <person name="Lindquist E."/>
            <person name="Daum C."/>
            <person name="Ramamoorthy G.K."/>
            <person name="Gryganskyi A."/>
            <person name="Culley D."/>
            <person name="Magnuson J.K."/>
            <person name="James T.Y."/>
            <person name="O'Malley M.A."/>
            <person name="Stajich J.E."/>
            <person name="Spatafora J.W."/>
            <person name="Visel A."/>
            <person name="Grigoriev I.V."/>
        </authorList>
    </citation>
    <scope>NUCLEOTIDE SEQUENCE [LARGE SCALE GENOMIC DNA]</scope>
    <source>
        <strain evidence="9 10">PL171</strain>
    </source>
</reference>
<comment type="subunit">
    <text evidence="7">Subunit of the heterotrimeric GatCAB amidotransferase (AdT) complex, composed of A, B and C subunits.</text>
</comment>
<dbReference type="InterPro" id="IPR014746">
    <property type="entry name" value="Gln_synth/guanido_kin_cat_dom"/>
</dbReference>
<evidence type="ECO:0000256" key="5">
    <source>
        <dbReference type="ARBA" id="ARBA00022917"/>
    </source>
</evidence>
<dbReference type="SMART" id="SM00845">
    <property type="entry name" value="GatB_Yqey"/>
    <property type="match status" value="1"/>
</dbReference>
<evidence type="ECO:0000256" key="2">
    <source>
        <dbReference type="ARBA" id="ARBA00022598"/>
    </source>
</evidence>
<keyword evidence="7" id="KW-0496">Mitochondrion</keyword>
<dbReference type="EC" id="6.3.5.-" evidence="7"/>
<keyword evidence="4 7" id="KW-0067">ATP-binding</keyword>
<comment type="similarity">
    <text evidence="1 7">Belongs to the GatB/GatE family. GatB subfamily.</text>
</comment>
<gene>
    <name evidence="9" type="ORF">BCR44DRAFT_1460957</name>
</gene>
<evidence type="ECO:0000256" key="1">
    <source>
        <dbReference type="ARBA" id="ARBA00005306"/>
    </source>
</evidence>
<dbReference type="InterPro" id="IPR023168">
    <property type="entry name" value="GatB_Yqey_C_2"/>
</dbReference>
<evidence type="ECO:0000256" key="4">
    <source>
        <dbReference type="ARBA" id="ARBA00022840"/>
    </source>
</evidence>
<accession>A0A1Y2HLY3</accession>
<evidence type="ECO:0000259" key="8">
    <source>
        <dbReference type="SMART" id="SM00845"/>
    </source>
</evidence>
<keyword evidence="10" id="KW-1185">Reference proteome</keyword>
<evidence type="ECO:0000256" key="3">
    <source>
        <dbReference type="ARBA" id="ARBA00022741"/>
    </source>
</evidence>
<dbReference type="Gene3D" id="1.10.10.410">
    <property type="match status" value="1"/>
</dbReference>
<dbReference type="GO" id="GO:0005524">
    <property type="term" value="F:ATP binding"/>
    <property type="evidence" value="ECO:0007669"/>
    <property type="project" value="UniProtKB-KW"/>
</dbReference>
<name>A0A1Y2HLY3_9FUNG</name>
<keyword evidence="2 7" id="KW-0436">Ligase</keyword>
<dbReference type="AlphaFoldDB" id="A0A1Y2HLY3"/>
<dbReference type="InterPro" id="IPR006075">
    <property type="entry name" value="Asn/Gln-tRNA_Trfase_suB/E_cat"/>
</dbReference>
<dbReference type="EMBL" id="MCFL01000021">
    <property type="protein sequence ID" value="ORZ35600.1"/>
    <property type="molecule type" value="Genomic_DNA"/>
</dbReference>
<feature type="domain" description="Asn/Gln amidotransferase" evidence="8">
    <location>
        <begin position="416"/>
        <end position="571"/>
    </location>
</feature>
<comment type="function">
    <text evidence="7">Allows the formation of correctly charged Gln-tRNA(Gln) through the transamidation of misacylated Glu-tRNA(Gln) in the mitochondria. The reaction takes place in the presence of glutamine and ATP through an activated gamma-phospho-Glu-tRNA(Gln).</text>
</comment>
<dbReference type="OrthoDB" id="1722066at2759"/>
<organism evidence="9 10">
    <name type="scientific">Catenaria anguillulae PL171</name>
    <dbReference type="NCBI Taxonomy" id="765915"/>
    <lineage>
        <taxon>Eukaryota</taxon>
        <taxon>Fungi</taxon>
        <taxon>Fungi incertae sedis</taxon>
        <taxon>Blastocladiomycota</taxon>
        <taxon>Blastocladiomycetes</taxon>
        <taxon>Blastocladiales</taxon>
        <taxon>Catenariaceae</taxon>
        <taxon>Catenaria</taxon>
    </lineage>
</organism>
<dbReference type="GO" id="GO:0005739">
    <property type="term" value="C:mitochondrion"/>
    <property type="evidence" value="ECO:0007669"/>
    <property type="project" value="UniProtKB-SubCell"/>
</dbReference>
<keyword evidence="3 7" id="KW-0547">Nucleotide-binding</keyword>
<sequence length="577" mass="62356">MSATAHLGHLLRPACACSAAATAATRRPRHWYSSSSAPPPPRSVKPVIGLEFHAQIASSTKLLSPMSANYFGRPPNTATAPFDLALPGSMPVLQLEPVVLALATAIALGCDIPPWSRFDRKHYFYADLPNGFQVTQKYYPIALNGALHLTEFDGLPRPKSIGIEQLQLEQDTGKSFHHDGKTFIDYNRAGMPLMEIVTRPDIESPKEAAAVVKSLQSLMRTLATCDANLEEGSLRVDVNVSVQSTDPCAPVQSTERVEIKNISTVSGLVTALDSEITRHTALLHSHARGSRETRGYDAATGTTFLLRSKESAKDYRFISDAELPRLVISASDVAGIKAVLPELPAARRARVADQFGAALNKVQLAWLTDVCPLNAVAEEEGGERIRKRYVNAISGGKSANDLGASAGHARRWPTAADFLAAMHPQSKAETLAMYNWLANDLAGRLASRIDANMPVTKHHGWGVTPEQLASIPRAIAAGHISGKAGKLVLDKMVLEGDDRVAMEIAQEYGWVAVTDKAKIREWAMQVIAKSPPRKAGVGDDKYVTWLVGQVVKESRGKAEPKVAREVVSQVVKELGGQ</sequence>
<comment type="subcellular location">
    <subcellularLocation>
        <location evidence="7">Mitochondrion</location>
    </subcellularLocation>
</comment>
<proteinExistence type="inferred from homology"/>
<protein>
    <recommendedName>
        <fullName evidence="7">Glutamyl-tRNA(Gln) amidotransferase subunit B, mitochondrial</fullName>
        <shortName evidence="7">Glu-AdT subunit B</shortName>
        <ecNumber evidence="7">6.3.5.-</ecNumber>
    </recommendedName>
</protein>
<dbReference type="GO" id="GO:0030956">
    <property type="term" value="C:glutamyl-tRNA(Gln) amidotransferase complex"/>
    <property type="evidence" value="ECO:0007669"/>
    <property type="project" value="UniProtKB-UniRule"/>
</dbReference>
<dbReference type="GO" id="GO:0032543">
    <property type="term" value="P:mitochondrial translation"/>
    <property type="evidence" value="ECO:0007669"/>
    <property type="project" value="UniProtKB-UniRule"/>
</dbReference>
<evidence type="ECO:0000313" key="10">
    <source>
        <dbReference type="Proteomes" id="UP000193411"/>
    </source>
</evidence>
<dbReference type="PANTHER" id="PTHR11659">
    <property type="entry name" value="GLUTAMYL-TRNA GLN AMIDOTRANSFERASE SUBUNIT B MITOCHONDRIAL AND PROKARYOTIC PET112-RELATED"/>
    <property type="match status" value="1"/>
</dbReference>
<dbReference type="PROSITE" id="PS01234">
    <property type="entry name" value="GATB"/>
    <property type="match status" value="1"/>
</dbReference>
<comment type="catalytic activity">
    <reaction evidence="6 7">
        <text>L-glutamyl-tRNA(Gln) + L-glutamine + ATP + H2O = L-glutaminyl-tRNA(Gln) + L-glutamate + ADP + phosphate + H(+)</text>
        <dbReference type="Rhea" id="RHEA:17521"/>
        <dbReference type="Rhea" id="RHEA-COMP:9681"/>
        <dbReference type="Rhea" id="RHEA-COMP:9684"/>
        <dbReference type="ChEBI" id="CHEBI:15377"/>
        <dbReference type="ChEBI" id="CHEBI:15378"/>
        <dbReference type="ChEBI" id="CHEBI:29985"/>
        <dbReference type="ChEBI" id="CHEBI:30616"/>
        <dbReference type="ChEBI" id="CHEBI:43474"/>
        <dbReference type="ChEBI" id="CHEBI:58359"/>
        <dbReference type="ChEBI" id="CHEBI:78520"/>
        <dbReference type="ChEBI" id="CHEBI:78521"/>
        <dbReference type="ChEBI" id="CHEBI:456216"/>
    </reaction>
</comment>
<dbReference type="SUPFAM" id="SSF89095">
    <property type="entry name" value="GatB/YqeY motif"/>
    <property type="match status" value="1"/>
</dbReference>
<dbReference type="NCBIfam" id="NF004012">
    <property type="entry name" value="PRK05477.1-2"/>
    <property type="match status" value="1"/>
</dbReference>
<dbReference type="Pfam" id="PF02934">
    <property type="entry name" value="GatB_N"/>
    <property type="match status" value="1"/>
</dbReference>
<dbReference type="InterPro" id="IPR003789">
    <property type="entry name" value="Asn/Gln_tRNA_amidoTrase-B-like"/>
</dbReference>
<dbReference type="PANTHER" id="PTHR11659:SF0">
    <property type="entry name" value="GLUTAMYL-TRNA(GLN) AMIDOTRANSFERASE SUBUNIT B, MITOCHONDRIAL"/>
    <property type="match status" value="1"/>
</dbReference>
<dbReference type="Pfam" id="PF02637">
    <property type="entry name" value="GatB_Yqey"/>
    <property type="match status" value="1"/>
</dbReference>
<dbReference type="InterPro" id="IPR018027">
    <property type="entry name" value="Asn/Gln_amidotransferase"/>
</dbReference>
<dbReference type="HAMAP" id="MF_00121">
    <property type="entry name" value="GatB"/>
    <property type="match status" value="1"/>
</dbReference>
<dbReference type="InterPro" id="IPR017959">
    <property type="entry name" value="Asn/Gln-tRNA_amidoTrfase_suB/E"/>
</dbReference>
<dbReference type="InterPro" id="IPR004413">
    <property type="entry name" value="GatB"/>
</dbReference>
<evidence type="ECO:0000256" key="6">
    <source>
        <dbReference type="ARBA" id="ARBA00047913"/>
    </source>
</evidence>
<dbReference type="Proteomes" id="UP000193411">
    <property type="component" value="Unassembled WGS sequence"/>
</dbReference>
<dbReference type="STRING" id="765915.A0A1Y2HLY3"/>
<keyword evidence="5 7" id="KW-0648">Protein biosynthesis</keyword>
<evidence type="ECO:0000313" key="9">
    <source>
        <dbReference type="EMBL" id="ORZ35600.1"/>
    </source>
</evidence>
<dbReference type="InterPro" id="IPR017958">
    <property type="entry name" value="Gln-tRNA_amidoTrfase_suB_CS"/>
</dbReference>
<comment type="caution">
    <text evidence="9">The sequence shown here is derived from an EMBL/GenBank/DDBJ whole genome shotgun (WGS) entry which is preliminary data.</text>
</comment>
<dbReference type="GO" id="GO:0050567">
    <property type="term" value="F:glutaminyl-tRNA synthase (glutamine-hydrolyzing) activity"/>
    <property type="evidence" value="ECO:0007669"/>
    <property type="project" value="UniProtKB-UniRule"/>
</dbReference>
<dbReference type="SUPFAM" id="SSF55931">
    <property type="entry name" value="Glutamine synthetase/guanido kinase"/>
    <property type="match status" value="1"/>
</dbReference>